<protein>
    <submittedName>
        <fullName evidence="3">OLC1v1039236C2</fullName>
    </submittedName>
</protein>
<dbReference type="PANTHER" id="PTHR35459">
    <property type="entry name" value="T1N6.14 PROTEIN"/>
    <property type="match status" value="1"/>
</dbReference>
<evidence type="ECO:0000256" key="1">
    <source>
        <dbReference type="SAM" id="MobiDB-lite"/>
    </source>
</evidence>
<feature type="region of interest" description="Disordered" evidence="1">
    <location>
        <begin position="52"/>
        <end position="74"/>
    </location>
</feature>
<evidence type="ECO:0000313" key="3">
    <source>
        <dbReference type="EMBL" id="CAI9101820.1"/>
    </source>
</evidence>
<dbReference type="Proteomes" id="UP001161247">
    <property type="component" value="Chromosome 4"/>
</dbReference>
<proteinExistence type="predicted"/>
<keyword evidence="2" id="KW-0472">Membrane</keyword>
<gene>
    <name evidence="3" type="ORF">OLC1_LOCUS11324</name>
</gene>
<feature type="compositionally biased region" description="Polar residues" evidence="1">
    <location>
        <begin position="52"/>
        <end position="62"/>
    </location>
</feature>
<name>A0AAV1D3W0_OLDCO</name>
<keyword evidence="2" id="KW-1133">Transmembrane helix</keyword>
<reference evidence="3" key="1">
    <citation type="submission" date="2023-03" db="EMBL/GenBank/DDBJ databases">
        <authorList>
            <person name="Julca I."/>
        </authorList>
    </citation>
    <scope>NUCLEOTIDE SEQUENCE</scope>
</reference>
<dbReference type="AlphaFoldDB" id="A0AAV1D3W0"/>
<dbReference type="EMBL" id="OX459121">
    <property type="protein sequence ID" value="CAI9101820.1"/>
    <property type="molecule type" value="Genomic_DNA"/>
</dbReference>
<evidence type="ECO:0000256" key="2">
    <source>
        <dbReference type="SAM" id="Phobius"/>
    </source>
</evidence>
<keyword evidence="2" id="KW-0812">Transmembrane</keyword>
<accession>A0AAV1D3W0</accession>
<dbReference type="PANTHER" id="PTHR35459:SF2">
    <property type="entry name" value="T1N6.14 PROTEIN"/>
    <property type="match status" value="1"/>
</dbReference>
<feature type="transmembrane region" description="Helical" evidence="2">
    <location>
        <begin position="12"/>
        <end position="32"/>
    </location>
</feature>
<evidence type="ECO:0000313" key="4">
    <source>
        <dbReference type="Proteomes" id="UP001161247"/>
    </source>
</evidence>
<sequence>MGTYFAVLNKRIFLYDCFCCWASLTQVGIMITEMRIVMDLYKVIGETSSVEMQDGQKNQSHTKPPEKPQSFFAGNISQKQQPEFGLPEGTHVVGGSAFGWNFVTFPESKVTYYGRTKESFRLANPKTQVDDS</sequence>
<organism evidence="3 4">
    <name type="scientific">Oldenlandia corymbosa var. corymbosa</name>
    <dbReference type="NCBI Taxonomy" id="529605"/>
    <lineage>
        <taxon>Eukaryota</taxon>
        <taxon>Viridiplantae</taxon>
        <taxon>Streptophyta</taxon>
        <taxon>Embryophyta</taxon>
        <taxon>Tracheophyta</taxon>
        <taxon>Spermatophyta</taxon>
        <taxon>Magnoliopsida</taxon>
        <taxon>eudicotyledons</taxon>
        <taxon>Gunneridae</taxon>
        <taxon>Pentapetalae</taxon>
        <taxon>asterids</taxon>
        <taxon>lamiids</taxon>
        <taxon>Gentianales</taxon>
        <taxon>Rubiaceae</taxon>
        <taxon>Rubioideae</taxon>
        <taxon>Spermacoceae</taxon>
        <taxon>Hedyotis-Oldenlandia complex</taxon>
        <taxon>Oldenlandia</taxon>
    </lineage>
</organism>
<keyword evidence="4" id="KW-1185">Reference proteome</keyword>